<keyword evidence="2" id="KW-1185">Reference proteome</keyword>
<dbReference type="RefSeq" id="XP_002764807.1">
    <property type="nucleotide sequence ID" value="XM_002764761.1"/>
</dbReference>
<evidence type="ECO:0000313" key="2">
    <source>
        <dbReference type="Proteomes" id="UP000007800"/>
    </source>
</evidence>
<dbReference type="InParanoid" id="C5M0I9"/>
<protein>
    <submittedName>
        <fullName evidence="1">Uncharacterized protein</fullName>
    </submittedName>
</protein>
<reference evidence="1 2" key="1">
    <citation type="submission" date="2008-07" db="EMBL/GenBank/DDBJ databases">
        <authorList>
            <person name="El-Sayed N."/>
            <person name="Caler E."/>
            <person name="Inman J."/>
            <person name="Amedeo P."/>
            <person name="Hass B."/>
            <person name="Wortman J."/>
        </authorList>
    </citation>
    <scope>NUCLEOTIDE SEQUENCE [LARGE SCALE GENOMIC DNA]</scope>
    <source>
        <strain evidence="2">ATCC 50983 / TXsc</strain>
    </source>
</reference>
<dbReference type="GeneID" id="9055191"/>
<name>C5M0I9_PERM5</name>
<gene>
    <name evidence="1" type="ORF">Pmar_PMAR004029</name>
</gene>
<dbReference type="AlphaFoldDB" id="C5M0I9"/>
<dbReference type="EMBL" id="GG687104">
    <property type="protein sequence ID" value="EEQ97524.1"/>
    <property type="molecule type" value="Genomic_DNA"/>
</dbReference>
<accession>C5M0I9</accession>
<dbReference type="OrthoDB" id="431126at2759"/>
<proteinExistence type="predicted"/>
<dbReference type="Proteomes" id="UP000007800">
    <property type="component" value="Unassembled WGS sequence"/>
</dbReference>
<organism evidence="2">
    <name type="scientific">Perkinsus marinus (strain ATCC 50983 / TXsc)</name>
    <dbReference type="NCBI Taxonomy" id="423536"/>
    <lineage>
        <taxon>Eukaryota</taxon>
        <taxon>Sar</taxon>
        <taxon>Alveolata</taxon>
        <taxon>Perkinsozoa</taxon>
        <taxon>Perkinsea</taxon>
        <taxon>Perkinsida</taxon>
        <taxon>Perkinsidae</taxon>
        <taxon>Perkinsus</taxon>
    </lineage>
</organism>
<sequence>MGACAPSGISNSTTLSVDPDLFTRLARRITRTCRVSYPSARGVSTVDFASIIEWAGILNNCEMQCLDDLVGATVRAVGDVLWQGTAMTAQTADEFGRQPPKTKAMHPPKVVHRLLANRLGTALIERKIVYALKAGILRSLNVDAATLRIVSYWLSLAPERITSTHPGWIAVKGLMRDHKINLSVAELLSGQREINKAQALRALPKPLKTVVRSRVCETVDSPTREAVCLEILSALCDAFEQLSRPAQTPTTDDIICCLVMHSLLQPSREVGTGKEDIAESEMLIDRNYSMVALKRSVVPQAK</sequence>
<evidence type="ECO:0000313" key="1">
    <source>
        <dbReference type="EMBL" id="EEQ97524.1"/>
    </source>
</evidence>